<evidence type="ECO:0000256" key="1">
    <source>
        <dbReference type="SAM" id="MobiDB-lite"/>
    </source>
</evidence>
<dbReference type="AlphaFoldDB" id="A0A8A1M797"/>
<organism evidence="3 4">
    <name type="scientific">Ajellomyces capsulatus</name>
    <name type="common">Darling's disease fungus</name>
    <name type="synonym">Histoplasma capsulatum</name>
    <dbReference type="NCBI Taxonomy" id="5037"/>
    <lineage>
        <taxon>Eukaryota</taxon>
        <taxon>Fungi</taxon>
        <taxon>Dikarya</taxon>
        <taxon>Ascomycota</taxon>
        <taxon>Pezizomycotina</taxon>
        <taxon>Eurotiomycetes</taxon>
        <taxon>Eurotiomycetidae</taxon>
        <taxon>Onygenales</taxon>
        <taxon>Ajellomycetaceae</taxon>
        <taxon>Histoplasma</taxon>
    </lineage>
</organism>
<proteinExistence type="predicted"/>
<sequence>MPAATSDEQLHFLLKCVKYSNSGKVDFDEVARECNIVSKGAAAKRYERLLKANGINPNGNPTPGIGTSSLQEADNNGLTPKKSSPKTPAKVKCTPGIKTLSTRKRKPTEKTNSTSKRTKNEMIIVDSDDSNWGAGSMMNVKREDSDDNSLDADRRTPMKSCNDPFLSQGPEVGEGSLLCDDGELYSEFCAINSKARKCVSGEPGENGHNAHGGSECHIVENGEFGMLGCSDEAQEVDFSQRES</sequence>
<protein>
    <recommendedName>
        <fullName evidence="2">Myb-like DNA-binding domain-containing protein</fullName>
    </recommendedName>
</protein>
<dbReference type="Proteomes" id="UP000663671">
    <property type="component" value="Chromosome 7"/>
</dbReference>
<name>A0A8A1M797_AJECA</name>
<dbReference type="InterPro" id="IPR054505">
    <property type="entry name" value="Myb_DNA-bind_8"/>
</dbReference>
<feature type="compositionally biased region" description="Low complexity" evidence="1">
    <location>
        <begin position="53"/>
        <end position="67"/>
    </location>
</feature>
<evidence type="ECO:0000313" key="4">
    <source>
        <dbReference type="Proteomes" id="UP000663671"/>
    </source>
</evidence>
<evidence type="ECO:0000259" key="2">
    <source>
        <dbReference type="Pfam" id="PF22980"/>
    </source>
</evidence>
<reference evidence="3" key="1">
    <citation type="submission" date="2021-01" db="EMBL/GenBank/DDBJ databases">
        <title>Chromosome-level genome assembly of a human fungal pathogen reveals clustering of transcriptionally co-regulated genes.</title>
        <authorList>
            <person name="Voorhies M."/>
            <person name="Cohen S."/>
            <person name="Shea T.P."/>
            <person name="Petrus S."/>
            <person name="Munoz J.F."/>
            <person name="Poplawski S."/>
            <person name="Goldman W.E."/>
            <person name="Michael T."/>
            <person name="Cuomo C.A."/>
            <person name="Sil A."/>
            <person name="Beyhan S."/>
        </authorList>
    </citation>
    <scope>NUCLEOTIDE SEQUENCE</scope>
    <source>
        <strain evidence="3">WU24</strain>
    </source>
</reference>
<gene>
    <name evidence="3" type="ORF">I7I51_02115</name>
</gene>
<feature type="compositionally biased region" description="Polar residues" evidence="1">
    <location>
        <begin position="68"/>
        <end position="78"/>
    </location>
</feature>
<evidence type="ECO:0000313" key="3">
    <source>
        <dbReference type="EMBL" id="QSS62378.1"/>
    </source>
</evidence>
<dbReference type="EMBL" id="CP069112">
    <property type="protein sequence ID" value="QSS62378.1"/>
    <property type="molecule type" value="Genomic_DNA"/>
</dbReference>
<accession>A0A8A1M797</accession>
<feature type="compositionally biased region" description="Low complexity" evidence="1">
    <location>
        <begin position="79"/>
        <end position="88"/>
    </location>
</feature>
<dbReference type="VEuPathDB" id="FungiDB:I7I51_02115"/>
<feature type="domain" description="Myb-like DNA-binding" evidence="2">
    <location>
        <begin position="6"/>
        <end position="54"/>
    </location>
</feature>
<dbReference type="OrthoDB" id="5353914at2759"/>
<dbReference type="Pfam" id="PF22980">
    <property type="entry name" value="Myb_DNA-bind_8"/>
    <property type="match status" value="1"/>
</dbReference>
<feature type="region of interest" description="Disordered" evidence="1">
    <location>
        <begin position="52"/>
        <end position="120"/>
    </location>
</feature>